<proteinExistence type="predicted"/>
<gene>
    <name evidence="1" type="ORF">AXXA_22565</name>
</gene>
<dbReference type="HOGENOM" id="CLU_1575055_0_0_4"/>
<organism evidence="1 2">
    <name type="scientific">Achromobacter insuavis AXX-A</name>
    <dbReference type="NCBI Taxonomy" id="1003200"/>
    <lineage>
        <taxon>Bacteria</taxon>
        <taxon>Pseudomonadati</taxon>
        <taxon>Pseudomonadota</taxon>
        <taxon>Betaproteobacteria</taxon>
        <taxon>Burkholderiales</taxon>
        <taxon>Alcaligenaceae</taxon>
        <taxon>Achromobacter</taxon>
    </lineage>
</organism>
<dbReference type="EMBL" id="AFRQ01000097">
    <property type="protein sequence ID" value="EGP44144.1"/>
    <property type="molecule type" value="Genomic_DNA"/>
</dbReference>
<evidence type="ECO:0000313" key="2">
    <source>
        <dbReference type="Proteomes" id="UP000004853"/>
    </source>
</evidence>
<protein>
    <submittedName>
        <fullName evidence="1">Uncharacterized protein</fullName>
    </submittedName>
</protein>
<dbReference type="AlphaFoldDB" id="F7T6D1"/>
<dbReference type="Proteomes" id="UP000004853">
    <property type="component" value="Unassembled WGS sequence"/>
</dbReference>
<name>F7T6D1_9BURK</name>
<comment type="caution">
    <text evidence="1">The sequence shown here is derived from an EMBL/GenBank/DDBJ whole genome shotgun (WGS) entry which is preliminary data.</text>
</comment>
<accession>F7T6D1</accession>
<evidence type="ECO:0000313" key="1">
    <source>
        <dbReference type="EMBL" id="EGP44144.1"/>
    </source>
</evidence>
<reference evidence="1 2" key="1">
    <citation type="submission" date="2011-06" db="EMBL/GenBank/DDBJ databases">
        <authorList>
            <person name="Bador J."/>
            <person name="Amoureux L."/>
            <person name="Neuwirth C."/>
        </authorList>
    </citation>
    <scope>NUCLEOTIDE SEQUENCE [LARGE SCALE GENOMIC DNA]</scope>
    <source>
        <strain evidence="1 2">AXX-A</strain>
    </source>
</reference>
<sequence length="169" mass="19938">MGHQQVDLSLFTGDQLHQIGRLPLKSNPLGIQFPQLQLFCAQQFRCANLTIEIQPEQLQKFELPRCKQIIRILDAQFLRSDIGFGLNYFKFRHAPRLYECFIDVQQLPRSCQRILCDSHLLLRSQQFPIGQHDLCHRLRYGRLQRQTIALLHQPRHTHRRSRHLSTAPP</sequence>